<dbReference type="Proteomes" id="UP000199159">
    <property type="component" value="Unassembled WGS sequence"/>
</dbReference>
<dbReference type="EMBL" id="FNJU01000003">
    <property type="protein sequence ID" value="SDP52281.1"/>
    <property type="molecule type" value="Genomic_DNA"/>
</dbReference>
<dbReference type="Pfam" id="PF10720">
    <property type="entry name" value="DUF2515"/>
    <property type="match status" value="1"/>
</dbReference>
<accession>A0A1H0TEN1</accession>
<reference evidence="2" key="1">
    <citation type="submission" date="2016-10" db="EMBL/GenBank/DDBJ databases">
        <authorList>
            <person name="Varghese N."/>
            <person name="Submissions S."/>
        </authorList>
    </citation>
    <scope>NUCLEOTIDE SEQUENCE [LARGE SCALE GENOMIC DNA]</scope>
    <source>
        <strain evidence="2">IBRC-M10078</strain>
    </source>
</reference>
<dbReference type="InterPro" id="IPR019658">
    <property type="entry name" value="DUF2515"/>
</dbReference>
<dbReference type="RefSeq" id="WP_175490239.1">
    <property type="nucleotide sequence ID" value="NZ_FNJU01000003.1"/>
</dbReference>
<evidence type="ECO:0008006" key="3">
    <source>
        <dbReference type="Google" id="ProtNLM"/>
    </source>
</evidence>
<name>A0A1H0TEN1_9BACI</name>
<keyword evidence="2" id="KW-1185">Reference proteome</keyword>
<sequence>MCCLFFKKKKLRKIINSDELLKLKQQLNEQIDQDVGPSLLVGEEKEIVHSIRDKTANLNINNLTRTEAYLKYYQRNPEVHWSFLAHMVSRNAGYNMTDIKGEIIGELIPEKEKINFFNFLERSNALIFNDAFPQLLLYEYSKNKKKSYFHLLNALHVSSFMLPVWNHFYSTNNSNLLTVALIINEQNYIEQRVMTNPLFKGVIDSIQFKLQELFGFTMVLFPFVLKKDKYLKLAGSTVKDFTSLNERINMGKCLYSILFYIKKVREGAYTFATNTPHTGSRADYYSSIFSKQSNSSSKKIHSPILSHAWSNFNHKYNDHSDWFHNDSIYQALESLPTLNKYDITDDYMSKLITLYSIESLVDFLN</sequence>
<gene>
    <name evidence="1" type="ORF">SAMN05216565_103461</name>
</gene>
<evidence type="ECO:0000313" key="2">
    <source>
        <dbReference type="Proteomes" id="UP000199159"/>
    </source>
</evidence>
<dbReference type="AlphaFoldDB" id="A0A1H0TEN1"/>
<organism evidence="1 2">
    <name type="scientific">Litchfieldia salsa</name>
    <dbReference type="NCBI Taxonomy" id="930152"/>
    <lineage>
        <taxon>Bacteria</taxon>
        <taxon>Bacillati</taxon>
        <taxon>Bacillota</taxon>
        <taxon>Bacilli</taxon>
        <taxon>Bacillales</taxon>
        <taxon>Bacillaceae</taxon>
        <taxon>Litchfieldia</taxon>
    </lineage>
</organism>
<protein>
    <recommendedName>
        <fullName evidence="3">DUF2515 domain-containing protein</fullName>
    </recommendedName>
</protein>
<evidence type="ECO:0000313" key="1">
    <source>
        <dbReference type="EMBL" id="SDP52281.1"/>
    </source>
</evidence>
<dbReference type="STRING" id="930152.SAMN05216565_103461"/>
<proteinExistence type="predicted"/>